<organism evidence="1 2">
    <name type="scientific">Micromonospora haikouensis</name>
    <dbReference type="NCBI Taxonomy" id="686309"/>
    <lineage>
        <taxon>Bacteria</taxon>
        <taxon>Bacillati</taxon>
        <taxon>Actinomycetota</taxon>
        <taxon>Actinomycetes</taxon>
        <taxon>Micromonosporales</taxon>
        <taxon>Micromonosporaceae</taxon>
        <taxon>Micromonospora</taxon>
    </lineage>
</organism>
<evidence type="ECO:0000313" key="2">
    <source>
        <dbReference type="Proteomes" id="UP000032254"/>
    </source>
</evidence>
<gene>
    <name evidence="1" type="ORF">TK50_03685</name>
</gene>
<keyword evidence="2" id="KW-1185">Reference proteome</keyword>
<dbReference type="PATRIC" id="fig|47853.6.peg.788"/>
<proteinExistence type="predicted"/>
<sequence>MTDDFKKTDRNLKVTLDLDDQLTWGELIRFVNLAQSAGNVSPDQPVGIEYDPNESLPLVNGLYVYLDAESLSQSS</sequence>
<protein>
    <submittedName>
        <fullName evidence="1">Uncharacterized protein</fullName>
    </submittedName>
</protein>
<dbReference type="Proteomes" id="UP000032254">
    <property type="component" value="Unassembled WGS sequence"/>
</dbReference>
<dbReference type="EMBL" id="JXSX01000001">
    <property type="protein sequence ID" value="KIR64732.1"/>
    <property type="molecule type" value="Genomic_DNA"/>
</dbReference>
<accession>A0A0D0V106</accession>
<dbReference type="GeneID" id="301303272"/>
<evidence type="ECO:0000313" key="1">
    <source>
        <dbReference type="EMBL" id="KIR64732.1"/>
    </source>
</evidence>
<dbReference type="OrthoDB" id="5195730at2"/>
<dbReference type="AlphaFoldDB" id="A0A0D0V106"/>
<name>A0A0D0V106_9ACTN</name>
<reference evidence="1 2" key="1">
    <citation type="submission" date="2015-01" db="EMBL/GenBank/DDBJ databases">
        <title>Sequencing and annotation of Micromonospora carbonacea strain JXNU-1 genome.</title>
        <authorList>
            <person name="Long Z."/>
            <person name="Huang Y."/>
            <person name="Jiang Y."/>
        </authorList>
    </citation>
    <scope>NUCLEOTIDE SEQUENCE [LARGE SCALE GENOMIC DNA]</scope>
    <source>
        <strain evidence="1 2">JXNU-1</strain>
    </source>
</reference>
<dbReference type="RefSeq" id="WP_043961468.1">
    <property type="nucleotide sequence ID" value="NZ_JXSX01000001.1"/>
</dbReference>
<comment type="caution">
    <text evidence="1">The sequence shown here is derived from an EMBL/GenBank/DDBJ whole genome shotgun (WGS) entry which is preliminary data.</text>
</comment>